<keyword evidence="1" id="KW-0812">Transmembrane</keyword>
<evidence type="ECO:0008006" key="4">
    <source>
        <dbReference type="Google" id="ProtNLM"/>
    </source>
</evidence>
<accession>A0ABQ2EJK1</accession>
<dbReference type="RefSeq" id="WP_189004078.1">
    <property type="nucleotide sequence ID" value="NZ_BMPP01000001.1"/>
</dbReference>
<organism evidence="2 3">
    <name type="scientific">Deinococcus malanensis</name>
    <dbReference type="NCBI Taxonomy" id="1706855"/>
    <lineage>
        <taxon>Bacteria</taxon>
        <taxon>Thermotogati</taxon>
        <taxon>Deinococcota</taxon>
        <taxon>Deinococci</taxon>
        <taxon>Deinococcales</taxon>
        <taxon>Deinococcaceae</taxon>
        <taxon>Deinococcus</taxon>
    </lineage>
</organism>
<gene>
    <name evidence="2" type="ORF">GCM10008955_04320</name>
</gene>
<sequence length="257" mass="27689">MTPSRTYPDVQATVSPLAPPCPALSYAFPEVLAARLGRDYGWSQPFTSGALEEYRRFLHLAVTSQTPVTPSQVVDKVWHLHLTFTRDYWERLTPALGRPVHHDPGGADADDDAHFAAQYIGTLDAYRATFGPPPALYWPDPRLRNQPVFIQATPPSEPALAARSQWQSGNVLGSTLVVIGVAALLLHWTPLALLMGTLLLLLVVRSLTRRDRRGYGRYQGHTSLSFAGHGDSSCGPFDSGSCGDSGSSSCGGGGCSS</sequence>
<proteinExistence type="predicted"/>
<name>A0ABQ2EJK1_9DEIO</name>
<feature type="transmembrane region" description="Helical" evidence="1">
    <location>
        <begin position="176"/>
        <end position="204"/>
    </location>
</feature>
<evidence type="ECO:0000313" key="3">
    <source>
        <dbReference type="Proteomes" id="UP000647587"/>
    </source>
</evidence>
<dbReference type="EMBL" id="BMPP01000001">
    <property type="protein sequence ID" value="GGK14135.1"/>
    <property type="molecule type" value="Genomic_DNA"/>
</dbReference>
<evidence type="ECO:0000256" key="1">
    <source>
        <dbReference type="SAM" id="Phobius"/>
    </source>
</evidence>
<reference evidence="3" key="1">
    <citation type="journal article" date="2019" name="Int. J. Syst. Evol. Microbiol.">
        <title>The Global Catalogue of Microorganisms (GCM) 10K type strain sequencing project: providing services to taxonomists for standard genome sequencing and annotation.</title>
        <authorList>
            <consortium name="The Broad Institute Genomics Platform"/>
            <consortium name="The Broad Institute Genome Sequencing Center for Infectious Disease"/>
            <person name="Wu L."/>
            <person name="Ma J."/>
        </authorList>
    </citation>
    <scope>NUCLEOTIDE SEQUENCE [LARGE SCALE GENOMIC DNA]</scope>
    <source>
        <strain evidence="3">JCM 30331</strain>
    </source>
</reference>
<keyword evidence="1" id="KW-1133">Transmembrane helix</keyword>
<keyword evidence="3" id="KW-1185">Reference proteome</keyword>
<dbReference type="Proteomes" id="UP000647587">
    <property type="component" value="Unassembled WGS sequence"/>
</dbReference>
<protein>
    <recommendedName>
        <fullName evidence="4">TIGR04222 domain-containing membrane protein</fullName>
    </recommendedName>
</protein>
<comment type="caution">
    <text evidence="2">The sequence shown here is derived from an EMBL/GenBank/DDBJ whole genome shotgun (WGS) entry which is preliminary data.</text>
</comment>
<evidence type="ECO:0000313" key="2">
    <source>
        <dbReference type="EMBL" id="GGK14135.1"/>
    </source>
</evidence>
<keyword evidence="1" id="KW-0472">Membrane</keyword>